<dbReference type="EMBL" id="MFAY01000024">
    <property type="protein sequence ID" value="OGD88864.1"/>
    <property type="molecule type" value="Genomic_DNA"/>
</dbReference>
<organism evidence="3 4">
    <name type="scientific">Candidatus Curtissbacteria bacterium RIFCSPHIGHO2_01_FULL_40_12</name>
    <dbReference type="NCBI Taxonomy" id="1797710"/>
    <lineage>
        <taxon>Bacteria</taxon>
        <taxon>Candidatus Curtissiibacteriota</taxon>
    </lineage>
</organism>
<feature type="compositionally biased region" description="Low complexity" evidence="1">
    <location>
        <begin position="33"/>
        <end position="48"/>
    </location>
</feature>
<dbReference type="Proteomes" id="UP000178577">
    <property type="component" value="Unassembled WGS sequence"/>
</dbReference>
<keyword evidence="2" id="KW-0732">Signal</keyword>
<sequence length="116" mass="12276">MIKAVTISIILALAVYLSPQVLARHKTPPAPATNVSSTNTNNNLNVNKNVNKNENKIDIDIENSQTQTQNVTLGARVAAVPTTLPATGPSSLALSLMAGAIPLGLYLRKYQITANL</sequence>
<evidence type="ECO:0000256" key="2">
    <source>
        <dbReference type="SAM" id="SignalP"/>
    </source>
</evidence>
<protein>
    <recommendedName>
        <fullName evidence="5">Gram-positive cocci surface proteins LPxTG domain-containing protein</fullName>
    </recommendedName>
</protein>
<accession>A0A1F5GAK0</accession>
<comment type="caution">
    <text evidence="3">The sequence shown here is derived from an EMBL/GenBank/DDBJ whole genome shotgun (WGS) entry which is preliminary data.</text>
</comment>
<reference evidence="3 4" key="1">
    <citation type="journal article" date="2016" name="Nat. Commun.">
        <title>Thousands of microbial genomes shed light on interconnected biogeochemical processes in an aquifer system.</title>
        <authorList>
            <person name="Anantharaman K."/>
            <person name="Brown C.T."/>
            <person name="Hug L.A."/>
            <person name="Sharon I."/>
            <person name="Castelle C.J."/>
            <person name="Probst A.J."/>
            <person name="Thomas B.C."/>
            <person name="Singh A."/>
            <person name="Wilkins M.J."/>
            <person name="Karaoz U."/>
            <person name="Brodie E.L."/>
            <person name="Williams K.H."/>
            <person name="Hubbard S.S."/>
            <person name="Banfield J.F."/>
        </authorList>
    </citation>
    <scope>NUCLEOTIDE SEQUENCE [LARGE SCALE GENOMIC DNA]</scope>
</reference>
<gene>
    <name evidence="3" type="ORF">A2693_04330</name>
</gene>
<proteinExistence type="predicted"/>
<dbReference type="AlphaFoldDB" id="A0A1F5GAK0"/>
<evidence type="ECO:0008006" key="5">
    <source>
        <dbReference type="Google" id="ProtNLM"/>
    </source>
</evidence>
<feature type="chain" id="PRO_5009518712" description="Gram-positive cocci surface proteins LPxTG domain-containing protein" evidence="2">
    <location>
        <begin position="24"/>
        <end position="116"/>
    </location>
</feature>
<evidence type="ECO:0000256" key="1">
    <source>
        <dbReference type="SAM" id="MobiDB-lite"/>
    </source>
</evidence>
<feature type="region of interest" description="Disordered" evidence="1">
    <location>
        <begin position="26"/>
        <end position="48"/>
    </location>
</feature>
<evidence type="ECO:0000313" key="4">
    <source>
        <dbReference type="Proteomes" id="UP000178577"/>
    </source>
</evidence>
<evidence type="ECO:0000313" key="3">
    <source>
        <dbReference type="EMBL" id="OGD88864.1"/>
    </source>
</evidence>
<feature type="signal peptide" evidence="2">
    <location>
        <begin position="1"/>
        <end position="23"/>
    </location>
</feature>
<name>A0A1F5GAK0_9BACT</name>